<feature type="domain" description="DUF4959" evidence="1">
    <location>
        <begin position="20"/>
        <end position="124"/>
    </location>
</feature>
<dbReference type="Proteomes" id="UP000597338">
    <property type="component" value="Unassembled WGS sequence"/>
</dbReference>
<dbReference type="InterPro" id="IPR008979">
    <property type="entry name" value="Galactose-bd-like_sf"/>
</dbReference>
<dbReference type="Pfam" id="PF17166">
    <property type="entry name" value="DUF5126"/>
    <property type="match status" value="1"/>
</dbReference>
<comment type="caution">
    <text evidence="4">The sequence shown here is derived from an EMBL/GenBank/DDBJ whole genome shotgun (WGS) entry which is preliminary data.</text>
</comment>
<dbReference type="SUPFAM" id="SSF49785">
    <property type="entry name" value="Galactose-binding domain-like"/>
    <property type="match status" value="1"/>
</dbReference>
<evidence type="ECO:0000259" key="2">
    <source>
        <dbReference type="Pfam" id="PF16391"/>
    </source>
</evidence>
<dbReference type="Gene3D" id="2.60.120.260">
    <property type="entry name" value="Galactose-binding domain-like"/>
    <property type="match status" value="1"/>
</dbReference>
<dbReference type="Pfam" id="PF16323">
    <property type="entry name" value="DUF4959"/>
    <property type="match status" value="1"/>
</dbReference>
<dbReference type="InterPro" id="IPR033431">
    <property type="entry name" value="DUF5126"/>
</dbReference>
<protein>
    <recommendedName>
        <fullName evidence="6">DUF4959 domain-containing protein</fullName>
    </recommendedName>
</protein>
<dbReference type="EMBL" id="BMIK01000001">
    <property type="protein sequence ID" value="GGC15866.1"/>
    <property type="molecule type" value="Genomic_DNA"/>
</dbReference>
<feature type="domain" description="DUF5000" evidence="2">
    <location>
        <begin position="253"/>
        <end position="400"/>
    </location>
</feature>
<dbReference type="InterPro" id="IPR032527">
    <property type="entry name" value="DUF4959"/>
</dbReference>
<sequence>MMKNRIIAIITLLMPILWISCKEEGRIDFIDDTAAAPGQVTNVTVENRPGGAVLKYALPIDKNLLYVRAEYEIKPGVIRETKSSYFKDSLVLEGFGTPDTYDVKLYSVGKNEKESAPYIVQINPTTAPVQLATKKFRDTFGGVAIDFENPEEANLAIVLMADTANLGYMSELITYYTATPKGTFTYRGVDGLDPVEQEFAVYIRDRWGNFSDTLTATVTPWFEEFIPKSTWNAYTLPGDIPPVNSGYPTTRIWDENYDQDGFHGLETQMLPHNITWDLGRTVKLSRLKYWPRKHSDDRWKRGHAKVFEIWGSVSPNPTGELDDSWIPLGRFESLKPSGPGSQITQEDISFADEGIEFEFGVTDFAPNPFTPVRYIRFRTVSTYANASFSTVHILELSFWGELIN</sequence>
<reference evidence="5" key="1">
    <citation type="journal article" date="2019" name="Int. J. Syst. Evol. Microbiol.">
        <title>The Global Catalogue of Microorganisms (GCM) 10K type strain sequencing project: providing services to taxonomists for standard genome sequencing and annotation.</title>
        <authorList>
            <consortium name="The Broad Institute Genomics Platform"/>
            <consortium name="The Broad Institute Genome Sequencing Center for Infectious Disease"/>
            <person name="Wu L."/>
            <person name="Ma J."/>
        </authorList>
    </citation>
    <scope>NUCLEOTIDE SEQUENCE [LARGE SCALE GENOMIC DNA]</scope>
    <source>
        <strain evidence="5">CGMCC 1.15342</strain>
    </source>
</reference>
<evidence type="ECO:0000313" key="5">
    <source>
        <dbReference type="Proteomes" id="UP000597338"/>
    </source>
</evidence>
<proteinExistence type="predicted"/>
<feature type="domain" description="DUF5126" evidence="3">
    <location>
        <begin position="128"/>
        <end position="229"/>
    </location>
</feature>
<accession>A0ABQ1L332</accession>
<dbReference type="Pfam" id="PF16391">
    <property type="entry name" value="DUF5000"/>
    <property type="match status" value="1"/>
</dbReference>
<evidence type="ECO:0000259" key="3">
    <source>
        <dbReference type="Pfam" id="PF17166"/>
    </source>
</evidence>
<dbReference type="RefSeq" id="WP_188746944.1">
    <property type="nucleotide sequence ID" value="NZ_BMIK01000001.1"/>
</dbReference>
<dbReference type="PROSITE" id="PS51257">
    <property type="entry name" value="PROKAR_LIPOPROTEIN"/>
    <property type="match status" value="1"/>
</dbReference>
<organism evidence="4 5">
    <name type="scientific">Parapedobacter defluvii</name>
    <dbReference type="NCBI Taxonomy" id="2045106"/>
    <lineage>
        <taxon>Bacteria</taxon>
        <taxon>Pseudomonadati</taxon>
        <taxon>Bacteroidota</taxon>
        <taxon>Sphingobacteriia</taxon>
        <taxon>Sphingobacteriales</taxon>
        <taxon>Sphingobacteriaceae</taxon>
        <taxon>Parapedobacter</taxon>
    </lineage>
</organism>
<dbReference type="InterPro" id="IPR032164">
    <property type="entry name" value="DUF5000"/>
</dbReference>
<keyword evidence="5" id="KW-1185">Reference proteome</keyword>
<name>A0ABQ1L332_9SPHI</name>
<evidence type="ECO:0000259" key="1">
    <source>
        <dbReference type="Pfam" id="PF16323"/>
    </source>
</evidence>
<evidence type="ECO:0000313" key="4">
    <source>
        <dbReference type="EMBL" id="GGC15866.1"/>
    </source>
</evidence>
<evidence type="ECO:0008006" key="6">
    <source>
        <dbReference type="Google" id="ProtNLM"/>
    </source>
</evidence>
<gene>
    <name evidence="4" type="ORF">GCM10011386_04600</name>
</gene>